<proteinExistence type="predicted"/>
<dbReference type="EMBL" id="CM044703">
    <property type="protein sequence ID" value="KAI5672541.1"/>
    <property type="molecule type" value="Genomic_DNA"/>
</dbReference>
<comment type="caution">
    <text evidence="1">The sequence shown here is derived from an EMBL/GenBank/DDBJ whole genome shotgun (WGS) entry which is preliminary data.</text>
</comment>
<name>A0ACC0BIP3_CATRO</name>
<sequence>MQELQSLRDEMRDIRRDVTNLSNQQREVSPHGSLNVTNPRSNGLFNCSRTIDFHQHSHFDEGLHPPPYSGRRGGFGGRRMHRHFEEVPRPQGRHGEPLYDDYEPVSFVVNRGRDQCDQTLDRMKWKLPSFKGENDPNIFLD</sequence>
<evidence type="ECO:0000313" key="1">
    <source>
        <dbReference type="EMBL" id="KAI5672541.1"/>
    </source>
</evidence>
<reference evidence="2" key="1">
    <citation type="journal article" date="2023" name="Nat. Plants">
        <title>Single-cell RNA sequencing provides a high-resolution roadmap for understanding the multicellular compartmentation of specialized metabolism.</title>
        <authorList>
            <person name="Sun S."/>
            <person name="Shen X."/>
            <person name="Li Y."/>
            <person name="Li Y."/>
            <person name="Wang S."/>
            <person name="Li R."/>
            <person name="Zhang H."/>
            <person name="Shen G."/>
            <person name="Guo B."/>
            <person name="Wei J."/>
            <person name="Xu J."/>
            <person name="St-Pierre B."/>
            <person name="Chen S."/>
            <person name="Sun C."/>
        </authorList>
    </citation>
    <scope>NUCLEOTIDE SEQUENCE [LARGE SCALE GENOMIC DNA]</scope>
</reference>
<organism evidence="1 2">
    <name type="scientific">Catharanthus roseus</name>
    <name type="common">Madagascar periwinkle</name>
    <name type="synonym">Vinca rosea</name>
    <dbReference type="NCBI Taxonomy" id="4058"/>
    <lineage>
        <taxon>Eukaryota</taxon>
        <taxon>Viridiplantae</taxon>
        <taxon>Streptophyta</taxon>
        <taxon>Embryophyta</taxon>
        <taxon>Tracheophyta</taxon>
        <taxon>Spermatophyta</taxon>
        <taxon>Magnoliopsida</taxon>
        <taxon>eudicotyledons</taxon>
        <taxon>Gunneridae</taxon>
        <taxon>Pentapetalae</taxon>
        <taxon>asterids</taxon>
        <taxon>lamiids</taxon>
        <taxon>Gentianales</taxon>
        <taxon>Apocynaceae</taxon>
        <taxon>Rauvolfioideae</taxon>
        <taxon>Vinceae</taxon>
        <taxon>Catharanthinae</taxon>
        <taxon>Catharanthus</taxon>
    </lineage>
</organism>
<evidence type="ECO:0000313" key="2">
    <source>
        <dbReference type="Proteomes" id="UP001060085"/>
    </source>
</evidence>
<dbReference type="Proteomes" id="UP001060085">
    <property type="component" value="Linkage Group LG03"/>
</dbReference>
<keyword evidence="2" id="KW-1185">Reference proteome</keyword>
<protein>
    <submittedName>
        <fullName evidence="1">Uncharacterized protein</fullName>
    </submittedName>
</protein>
<gene>
    <name evidence="1" type="ORF">M9H77_12905</name>
</gene>
<accession>A0ACC0BIP3</accession>